<keyword evidence="3" id="KW-1185">Reference proteome</keyword>
<feature type="compositionally biased region" description="Low complexity" evidence="1">
    <location>
        <begin position="104"/>
        <end position="116"/>
    </location>
</feature>
<evidence type="ECO:0000313" key="2">
    <source>
        <dbReference type="EMBL" id="RZU76016.1"/>
    </source>
</evidence>
<comment type="caution">
    <text evidence="2">The sequence shown here is derived from an EMBL/GenBank/DDBJ whole genome shotgun (WGS) entry which is preliminary data.</text>
</comment>
<dbReference type="RefSeq" id="WP_130336407.1">
    <property type="nucleotide sequence ID" value="NZ_SHLD01000001.1"/>
</dbReference>
<proteinExistence type="predicted"/>
<protein>
    <submittedName>
        <fullName evidence="2">Uncharacterized protein</fullName>
    </submittedName>
</protein>
<gene>
    <name evidence="2" type="ORF">EV384_4612</name>
</gene>
<dbReference type="AlphaFoldDB" id="A0A4V2GDI6"/>
<dbReference type="EMBL" id="SHLD01000001">
    <property type="protein sequence ID" value="RZU76016.1"/>
    <property type="molecule type" value="Genomic_DNA"/>
</dbReference>
<evidence type="ECO:0000256" key="1">
    <source>
        <dbReference type="SAM" id="MobiDB-lite"/>
    </source>
</evidence>
<reference evidence="2 3" key="1">
    <citation type="submission" date="2019-02" db="EMBL/GenBank/DDBJ databases">
        <title>Sequencing the genomes of 1000 actinobacteria strains.</title>
        <authorList>
            <person name="Klenk H.-P."/>
        </authorList>
    </citation>
    <scope>NUCLEOTIDE SEQUENCE [LARGE SCALE GENOMIC DNA]</scope>
    <source>
        <strain evidence="2 3">DSM 45612</strain>
    </source>
</reference>
<feature type="region of interest" description="Disordered" evidence="1">
    <location>
        <begin position="96"/>
        <end position="116"/>
    </location>
</feature>
<name>A0A4V2GDI6_9ACTN</name>
<sequence length="116" mass="12669">MPVYNDEVANTVRAVLALRRAPTEWAEISPVLLRLREAVRSKEENQVGATHRALRHYVPTRRVDGFGHELDLENDEGVSPGPGLREVANSLLAELGFPEPPADAEPAAGDGPVRKL</sequence>
<accession>A0A4V2GDI6</accession>
<evidence type="ECO:0000313" key="3">
    <source>
        <dbReference type="Proteomes" id="UP000294114"/>
    </source>
</evidence>
<dbReference type="Proteomes" id="UP000294114">
    <property type="component" value="Unassembled WGS sequence"/>
</dbReference>
<organism evidence="2 3">
    <name type="scientific">Micromonospora kangleipakensis</name>
    <dbReference type="NCBI Taxonomy" id="1077942"/>
    <lineage>
        <taxon>Bacteria</taxon>
        <taxon>Bacillati</taxon>
        <taxon>Actinomycetota</taxon>
        <taxon>Actinomycetes</taxon>
        <taxon>Micromonosporales</taxon>
        <taxon>Micromonosporaceae</taxon>
        <taxon>Micromonospora</taxon>
    </lineage>
</organism>